<evidence type="ECO:0000313" key="3">
    <source>
        <dbReference type="EMBL" id="KAF5214629.1"/>
    </source>
</evidence>
<keyword evidence="2" id="KW-0732">Signal</keyword>
<feature type="compositionally biased region" description="Polar residues" evidence="1">
    <location>
        <begin position="182"/>
        <end position="198"/>
    </location>
</feature>
<evidence type="ECO:0000256" key="2">
    <source>
        <dbReference type="SAM" id="SignalP"/>
    </source>
</evidence>
<dbReference type="Proteomes" id="UP000583944">
    <property type="component" value="Unassembled WGS sequence"/>
</dbReference>
<evidence type="ECO:0008006" key="5">
    <source>
        <dbReference type="Google" id="ProtNLM"/>
    </source>
</evidence>
<evidence type="ECO:0000313" key="4">
    <source>
        <dbReference type="Proteomes" id="UP000583944"/>
    </source>
</evidence>
<dbReference type="VEuPathDB" id="TriTrypDB:BCY84_07236"/>
<accession>A0A7J6XJC8</accession>
<sequence>MCMRWSLVCRSCLLLPLQSLCWCCGRAVCAAYGACLAAALSSCGVPSVCVCRTSRLPCCSPCPSLCRSAPHHRTTTLTMTTCRLLCALLVLALCCCPSVCAADANGEAAASSQTTTTTTQTEPPRKDKENTPETQKNAKNLSPPVLIGAPGKDQSGLPNKGSVVKPVTNAGSGNVDGEGQSLAVTGQNLNNASSTSQAEDNKGTIGLQGDKNISADTQTKSEAPAETTTTKTTTQAPITTTTSAPEAPSTATTETPTTTTTRAPSRLREIDGSLRSSAWVCAPLLLAASALAYTTVG</sequence>
<feature type="chain" id="PRO_5029495759" description="Mucin TcMUCII" evidence="2">
    <location>
        <begin position="24"/>
        <end position="297"/>
    </location>
</feature>
<name>A0A7J6XJC8_TRYCR</name>
<dbReference type="Pfam" id="PF01456">
    <property type="entry name" value="Mucin"/>
    <property type="match status" value="2"/>
</dbReference>
<protein>
    <recommendedName>
        <fullName evidence="5">Mucin TcMUCII</fullName>
    </recommendedName>
</protein>
<reference evidence="3 4" key="1">
    <citation type="journal article" date="2019" name="Genome Biol. Evol.">
        <title>Nanopore Sequencing Significantly Improves Genome Assembly of the Protozoan Parasite Trypanosoma cruzi.</title>
        <authorList>
            <person name="Diaz-Viraque F."/>
            <person name="Pita S."/>
            <person name="Greif G."/>
            <person name="de Souza R.C.M."/>
            <person name="Iraola G."/>
            <person name="Robello C."/>
        </authorList>
    </citation>
    <scope>NUCLEOTIDE SEQUENCE [LARGE SCALE GENOMIC DNA]</scope>
    <source>
        <strain evidence="3 4">Berenice</strain>
    </source>
</reference>
<dbReference type="InterPro" id="IPR000458">
    <property type="entry name" value="Tryp_mucin"/>
</dbReference>
<dbReference type="VEuPathDB" id="TriTrypDB:ECC02_012746"/>
<proteinExistence type="predicted"/>
<gene>
    <name evidence="3" type="ORF">ECC02_012746</name>
</gene>
<feature type="region of interest" description="Disordered" evidence="1">
    <location>
        <begin position="111"/>
        <end position="267"/>
    </location>
</feature>
<feature type="compositionally biased region" description="Low complexity" evidence="1">
    <location>
        <begin position="111"/>
        <end position="121"/>
    </location>
</feature>
<comment type="caution">
    <text evidence="3">The sequence shown here is derived from an EMBL/GenBank/DDBJ whole genome shotgun (WGS) entry which is preliminary data.</text>
</comment>
<feature type="signal peptide" evidence="2">
    <location>
        <begin position="1"/>
        <end position="23"/>
    </location>
</feature>
<organism evidence="3 4">
    <name type="scientific">Trypanosoma cruzi</name>
    <dbReference type="NCBI Taxonomy" id="5693"/>
    <lineage>
        <taxon>Eukaryota</taxon>
        <taxon>Discoba</taxon>
        <taxon>Euglenozoa</taxon>
        <taxon>Kinetoplastea</taxon>
        <taxon>Metakinetoplastina</taxon>
        <taxon>Trypanosomatida</taxon>
        <taxon>Trypanosomatidae</taxon>
        <taxon>Trypanosoma</taxon>
        <taxon>Schizotrypanum</taxon>
    </lineage>
</organism>
<feature type="compositionally biased region" description="Low complexity" evidence="1">
    <location>
        <begin position="220"/>
        <end position="264"/>
    </location>
</feature>
<evidence type="ECO:0000256" key="1">
    <source>
        <dbReference type="SAM" id="MobiDB-lite"/>
    </source>
</evidence>
<dbReference type="EMBL" id="JABDHM010000458">
    <property type="protein sequence ID" value="KAF5214629.1"/>
    <property type="molecule type" value="Genomic_DNA"/>
</dbReference>
<dbReference type="AlphaFoldDB" id="A0A7J6XJC8"/>